<dbReference type="EC" id="2.7.4.10" evidence="5"/>
<dbReference type="GO" id="GO:0046033">
    <property type="term" value="P:AMP metabolic process"/>
    <property type="evidence" value="ECO:0007669"/>
    <property type="project" value="UniProtKB-UniRule"/>
</dbReference>
<dbReference type="InterPro" id="IPR027417">
    <property type="entry name" value="P-loop_NTPase"/>
</dbReference>
<evidence type="ECO:0000259" key="7">
    <source>
        <dbReference type="Pfam" id="PF05191"/>
    </source>
</evidence>
<evidence type="ECO:0000256" key="5">
    <source>
        <dbReference type="HAMAP-Rule" id="MF_03169"/>
    </source>
</evidence>
<dbReference type="SUPFAM" id="SSF57774">
    <property type="entry name" value="Microbial and mitochondrial ADK, insert 'zinc finger' domain"/>
    <property type="match status" value="1"/>
</dbReference>
<reference evidence="8" key="1">
    <citation type="submission" date="2021-03" db="EMBL/GenBank/DDBJ databases">
        <title>Comparative genomics and phylogenomic investigation of the class Geoglossomycetes provide insights into ecological specialization and systematics.</title>
        <authorList>
            <person name="Melie T."/>
            <person name="Pirro S."/>
            <person name="Miller A.N."/>
            <person name="Quandt A."/>
        </authorList>
    </citation>
    <scope>NUCLEOTIDE SEQUENCE</scope>
    <source>
        <strain evidence="8">CAQ_001_2017</strain>
    </source>
</reference>
<dbReference type="GO" id="GO:0006172">
    <property type="term" value="P:ADP biosynthetic process"/>
    <property type="evidence" value="ECO:0007669"/>
    <property type="project" value="UniProtKB-UniRule"/>
</dbReference>
<feature type="compositionally biased region" description="Basic and acidic residues" evidence="6">
    <location>
        <begin position="190"/>
        <end position="206"/>
    </location>
</feature>
<protein>
    <recommendedName>
        <fullName evidence="5">GTP:AMP phosphotransferase, mitochondrial</fullName>
        <ecNumber evidence="5">2.7.4.10</ecNumber>
    </recommendedName>
    <alternativeName>
        <fullName evidence="5">Adenylate kinase 3</fullName>
        <shortName evidence="5">AK 3</shortName>
    </alternativeName>
</protein>
<name>A0A9P8I695_9PEZI</name>
<dbReference type="Proteomes" id="UP000750711">
    <property type="component" value="Unassembled WGS sequence"/>
</dbReference>
<dbReference type="InterPro" id="IPR007862">
    <property type="entry name" value="Adenylate_kinase_lid-dom"/>
</dbReference>
<dbReference type="CDD" id="cd01428">
    <property type="entry name" value="ADK"/>
    <property type="match status" value="1"/>
</dbReference>
<dbReference type="GO" id="GO:0004017">
    <property type="term" value="F:AMP kinase activity"/>
    <property type="evidence" value="ECO:0007669"/>
    <property type="project" value="InterPro"/>
</dbReference>
<evidence type="ECO:0000256" key="2">
    <source>
        <dbReference type="ARBA" id="ARBA00022741"/>
    </source>
</evidence>
<feature type="region of interest" description="LID" evidence="5">
    <location>
        <begin position="170"/>
        <end position="207"/>
    </location>
</feature>
<sequence>MRLSRAARIILVGAPGVGKGTQTKRLLEKFPQLTAISSGDLLRENVRERTPLGIKAESVMRSGRLVPDTLMLRLIHNELSTRGFLSRSPSPLILSSTSLSDPLSATSFVDPYPSCATDGGDLQTVPSSSFILDGFPRTARQASRLDSTIDMNLVVNIKTPLPALLERIRSRWIHAPSGRVYNTSFNPPRVDGRDDLTGESLTRRDDDDPQAYLERLRRFEETTEPLLDHYRRKRNGVLWTVEGDTSDEITPKLFDEVVRRFA</sequence>
<feature type="binding site" evidence="5">
    <location>
        <position position="141"/>
    </location>
    <ligand>
        <name>AMP</name>
        <dbReference type="ChEBI" id="CHEBI:456215"/>
    </ligand>
</feature>
<keyword evidence="9" id="KW-1185">Reference proteome</keyword>
<evidence type="ECO:0000313" key="8">
    <source>
        <dbReference type="EMBL" id="KAH0543960.1"/>
    </source>
</evidence>
<dbReference type="GO" id="GO:0005524">
    <property type="term" value="F:ATP binding"/>
    <property type="evidence" value="ECO:0007669"/>
    <property type="project" value="InterPro"/>
</dbReference>
<feature type="binding site" evidence="5">
    <location>
        <begin position="64"/>
        <end position="66"/>
    </location>
    <ligand>
        <name>AMP</name>
        <dbReference type="ChEBI" id="CHEBI:456215"/>
    </ligand>
</feature>
<dbReference type="Pfam" id="PF05191">
    <property type="entry name" value="ADK_lid"/>
    <property type="match status" value="1"/>
</dbReference>
<evidence type="ECO:0000256" key="4">
    <source>
        <dbReference type="ARBA" id="ARBA00023128"/>
    </source>
</evidence>
<feature type="binding site" evidence="5">
    <location>
        <position position="204"/>
    </location>
    <ligand>
        <name>AMP</name>
        <dbReference type="ChEBI" id="CHEBI:456215"/>
    </ligand>
</feature>
<dbReference type="GO" id="GO:0046041">
    <property type="term" value="P:ITP metabolic process"/>
    <property type="evidence" value="ECO:0007669"/>
    <property type="project" value="UniProtKB-UniRule"/>
</dbReference>
<dbReference type="InterPro" id="IPR033690">
    <property type="entry name" value="Adenylat_kinase_CS"/>
</dbReference>
<keyword evidence="2 5" id="KW-0547">Nucleotide-binding</keyword>
<feature type="binding site" evidence="5">
    <location>
        <begin position="16"/>
        <end position="21"/>
    </location>
    <ligand>
        <name>GTP</name>
        <dbReference type="ChEBI" id="CHEBI:37565"/>
    </ligand>
</feature>
<comment type="domain">
    <text evidence="5">Consists of three domains, a large central CORE domain and two small peripheral domains, NMPbind and LID, which undergo movements during catalysis. The LID domain closes over the site of phosphoryl transfer upon GTP binding. Assembling and dissambling the active center during each catalytic cycle provides an effective means to prevent GTP hydrolysis.</text>
</comment>
<dbReference type="InterPro" id="IPR000850">
    <property type="entry name" value="Adenylat/UMP-CMP_kin"/>
</dbReference>
<feature type="binding site" evidence="5">
    <location>
        <position position="215"/>
    </location>
    <ligand>
        <name>AMP</name>
        <dbReference type="ChEBI" id="CHEBI:456215"/>
    </ligand>
</feature>
<organism evidence="8 9">
    <name type="scientific">Trichoglossum hirsutum</name>
    <dbReference type="NCBI Taxonomy" id="265104"/>
    <lineage>
        <taxon>Eukaryota</taxon>
        <taxon>Fungi</taxon>
        <taxon>Dikarya</taxon>
        <taxon>Ascomycota</taxon>
        <taxon>Pezizomycotina</taxon>
        <taxon>Geoglossomycetes</taxon>
        <taxon>Geoglossales</taxon>
        <taxon>Geoglossaceae</taxon>
        <taxon>Trichoglossum</taxon>
    </lineage>
</organism>
<evidence type="ECO:0000313" key="9">
    <source>
        <dbReference type="Proteomes" id="UP000750711"/>
    </source>
</evidence>
<comment type="subunit">
    <text evidence="5">Monomer.</text>
</comment>
<feature type="binding site" evidence="5">
    <location>
        <position position="171"/>
    </location>
    <ligand>
        <name>GTP</name>
        <dbReference type="ChEBI" id="CHEBI:37565"/>
    </ligand>
</feature>
<evidence type="ECO:0000256" key="6">
    <source>
        <dbReference type="SAM" id="MobiDB-lite"/>
    </source>
</evidence>
<feature type="region of interest" description="NMPbind" evidence="5">
    <location>
        <begin position="37"/>
        <end position="66"/>
    </location>
</feature>
<dbReference type="InterPro" id="IPR028586">
    <property type="entry name" value="AK3/Ak4_mitochondrial"/>
</dbReference>
<comment type="function">
    <text evidence="5">Involved in maintaining the homeostasis of cellular nucleotides by catalyzing the interconversion of nucleoside phosphates. Has GTP:AMP phosphotransferase and ITP:AMP phosphotransferase activities.</text>
</comment>
<keyword evidence="4 5" id="KW-0496">Mitochondrion</keyword>
<dbReference type="SUPFAM" id="SSF52540">
    <property type="entry name" value="P-loop containing nucleoside triphosphate hydrolases"/>
    <property type="match status" value="1"/>
</dbReference>
<comment type="similarity">
    <text evidence="5">Belongs to the adenylate kinase family. AK3 subfamily.</text>
</comment>
<keyword evidence="5" id="KW-0342">GTP-binding</keyword>
<dbReference type="HAMAP" id="MF_00235">
    <property type="entry name" value="Adenylate_kinase_Adk"/>
    <property type="match status" value="1"/>
</dbReference>
<feature type="binding site" evidence="5">
    <location>
        <position position="43"/>
    </location>
    <ligand>
        <name>AMP</name>
        <dbReference type="ChEBI" id="CHEBI:456215"/>
    </ligand>
</feature>
<dbReference type="HAMAP" id="MF_03169">
    <property type="entry name" value="Adenylate_kinase_AK3"/>
    <property type="match status" value="1"/>
</dbReference>
<dbReference type="PROSITE" id="PS00113">
    <property type="entry name" value="ADENYLATE_KINASE"/>
    <property type="match status" value="1"/>
</dbReference>
<dbReference type="GO" id="GO:0046039">
    <property type="term" value="P:GTP metabolic process"/>
    <property type="evidence" value="ECO:0007669"/>
    <property type="project" value="UniProtKB-UniRule"/>
</dbReference>
<feature type="binding site" evidence="5">
    <location>
        <begin position="134"/>
        <end position="137"/>
    </location>
    <ligand>
        <name>AMP</name>
        <dbReference type="ChEBI" id="CHEBI:456215"/>
    </ligand>
</feature>
<dbReference type="InterPro" id="IPR036193">
    <property type="entry name" value="ADK_active_lid_dom_sf"/>
</dbReference>
<dbReference type="GO" id="GO:0005759">
    <property type="term" value="C:mitochondrial matrix"/>
    <property type="evidence" value="ECO:0007669"/>
    <property type="project" value="UniProtKB-SubCell"/>
</dbReference>
<evidence type="ECO:0000256" key="3">
    <source>
        <dbReference type="ARBA" id="ARBA00022777"/>
    </source>
</evidence>
<feature type="binding site" evidence="5">
    <location>
        <position position="38"/>
    </location>
    <ligand>
        <name>AMP</name>
        <dbReference type="ChEBI" id="CHEBI:456215"/>
    </ligand>
</feature>
<proteinExistence type="inferred from homology"/>
<feature type="region of interest" description="Disordered" evidence="6">
    <location>
        <begin position="184"/>
        <end position="207"/>
    </location>
</feature>
<gene>
    <name evidence="5" type="primary">ADK2</name>
    <name evidence="8" type="ORF">GP486_008537</name>
</gene>
<feature type="binding site" evidence="5">
    <location>
        <begin position="180"/>
        <end position="181"/>
    </location>
    <ligand>
        <name>GTP</name>
        <dbReference type="ChEBI" id="CHEBI:37565"/>
    </ligand>
</feature>
<dbReference type="AlphaFoldDB" id="A0A9P8I695"/>
<comment type="subcellular location">
    <subcellularLocation>
        <location evidence="5">Mitochondrion matrix</location>
    </subcellularLocation>
</comment>
<dbReference type="EMBL" id="JAGHQM010003434">
    <property type="protein sequence ID" value="KAH0543960.1"/>
    <property type="molecule type" value="Genomic_DNA"/>
</dbReference>
<accession>A0A9P8I695</accession>
<dbReference type="PANTHER" id="PTHR23359">
    <property type="entry name" value="NUCLEOTIDE KINASE"/>
    <property type="match status" value="1"/>
</dbReference>
<dbReference type="Pfam" id="PF00406">
    <property type="entry name" value="ADK"/>
    <property type="match status" value="2"/>
</dbReference>
<dbReference type="GO" id="GO:0005525">
    <property type="term" value="F:GTP binding"/>
    <property type="evidence" value="ECO:0007669"/>
    <property type="project" value="UniProtKB-KW"/>
</dbReference>
<feature type="binding site" evidence="5">
    <location>
        <position position="246"/>
    </location>
    <ligand>
        <name>GTP</name>
        <dbReference type="ChEBI" id="CHEBI:37565"/>
    </ligand>
</feature>
<comment type="caution">
    <text evidence="8">The sequence shown here is derived from an EMBL/GenBank/DDBJ whole genome shotgun (WGS) entry which is preliminary data.</text>
</comment>
<comment type="catalytic activity">
    <reaction evidence="5">
        <text>a ribonucleoside 5'-triphosphate + AMP = a ribonucleoside 5'-diphosphate + ADP</text>
        <dbReference type="Rhea" id="RHEA:13749"/>
        <dbReference type="ChEBI" id="CHEBI:57930"/>
        <dbReference type="ChEBI" id="CHEBI:61557"/>
        <dbReference type="ChEBI" id="CHEBI:456215"/>
        <dbReference type="ChEBI" id="CHEBI:456216"/>
        <dbReference type="EC" id="2.7.4.10"/>
    </reaction>
</comment>
<evidence type="ECO:0000256" key="1">
    <source>
        <dbReference type="ARBA" id="ARBA00022679"/>
    </source>
</evidence>
<dbReference type="PRINTS" id="PR00094">
    <property type="entry name" value="ADENYLTKNASE"/>
</dbReference>
<dbReference type="Gene3D" id="3.40.50.300">
    <property type="entry name" value="P-loop containing nucleotide triphosphate hydrolases"/>
    <property type="match status" value="1"/>
</dbReference>
<feature type="domain" description="Adenylate kinase active site lid" evidence="7">
    <location>
        <begin position="171"/>
        <end position="206"/>
    </location>
</feature>
<dbReference type="GO" id="GO:0046899">
    <property type="term" value="F:nucleoside triphosphate adenylate kinase activity"/>
    <property type="evidence" value="ECO:0007669"/>
    <property type="project" value="UniProtKB-UniRule"/>
</dbReference>
<keyword evidence="1 5" id="KW-0808">Transferase</keyword>
<keyword evidence="3 5" id="KW-0418">Kinase</keyword>